<dbReference type="EMBL" id="CM023489">
    <property type="protein sequence ID" value="KAH6921912.1"/>
    <property type="molecule type" value="Genomic_DNA"/>
</dbReference>
<reference evidence="1" key="1">
    <citation type="submission" date="2020-05" db="EMBL/GenBank/DDBJ databases">
        <title>Large-scale comparative analyses of tick genomes elucidate their genetic diversity and vector capacities.</title>
        <authorList>
            <person name="Jia N."/>
            <person name="Wang J."/>
            <person name="Shi W."/>
            <person name="Du L."/>
            <person name="Sun Y."/>
            <person name="Zhan W."/>
            <person name="Jiang J."/>
            <person name="Wang Q."/>
            <person name="Zhang B."/>
            <person name="Ji P."/>
            <person name="Sakyi L.B."/>
            <person name="Cui X."/>
            <person name="Yuan T."/>
            <person name="Jiang B."/>
            <person name="Yang W."/>
            <person name="Lam T.T.-Y."/>
            <person name="Chang Q."/>
            <person name="Ding S."/>
            <person name="Wang X."/>
            <person name="Zhu J."/>
            <person name="Ruan X."/>
            <person name="Zhao L."/>
            <person name="Wei J."/>
            <person name="Que T."/>
            <person name="Du C."/>
            <person name="Cheng J."/>
            <person name="Dai P."/>
            <person name="Han X."/>
            <person name="Huang E."/>
            <person name="Gao Y."/>
            <person name="Liu J."/>
            <person name="Shao H."/>
            <person name="Ye R."/>
            <person name="Li L."/>
            <person name="Wei W."/>
            <person name="Wang X."/>
            <person name="Wang C."/>
            <person name="Yang T."/>
            <person name="Huo Q."/>
            <person name="Li W."/>
            <person name="Guo W."/>
            <person name="Chen H."/>
            <person name="Zhou L."/>
            <person name="Ni X."/>
            <person name="Tian J."/>
            <person name="Zhou Y."/>
            <person name="Sheng Y."/>
            <person name="Liu T."/>
            <person name="Pan Y."/>
            <person name="Xia L."/>
            <person name="Li J."/>
            <person name="Zhao F."/>
            <person name="Cao W."/>
        </authorList>
    </citation>
    <scope>NUCLEOTIDE SEQUENCE</scope>
    <source>
        <strain evidence="1">Hyas-2018</strain>
    </source>
</reference>
<evidence type="ECO:0000313" key="1">
    <source>
        <dbReference type="EMBL" id="KAH6921912.1"/>
    </source>
</evidence>
<accession>A0ACB7RJF7</accession>
<dbReference type="Proteomes" id="UP000821845">
    <property type="component" value="Chromosome 9"/>
</dbReference>
<organism evidence="1 2">
    <name type="scientific">Hyalomma asiaticum</name>
    <name type="common">Tick</name>
    <dbReference type="NCBI Taxonomy" id="266040"/>
    <lineage>
        <taxon>Eukaryota</taxon>
        <taxon>Metazoa</taxon>
        <taxon>Ecdysozoa</taxon>
        <taxon>Arthropoda</taxon>
        <taxon>Chelicerata</taxon>
        <taxon>Arachnida</taxon>
        <taxon>Acari</taxon>
        <taxon>Parasitiformes</taxon>
        <taxon>Ixodida</taxon>
        <taxon>Ixodoidea</taxon>
        <taxon>Ixodidae</taxon>
        <taxon>Hyalomminae</taxon>
        <taxon>Hyalomma</taxon>
    </lineage>
</organism>
<proteinExistence type="predicted"/>
<evidence type="ECO:0000313" key="2">
    <source>
        <dbReference type="Proteomes" id="UP000821845"/>
    </source>
</evidence>
<protein>
    <submittedName>
        <fullName evidence="1">Uncharacterized protein</fullName>
    </submittedName>
</protein>
<name>A0ACB7RJF7_HYAAI</name>
<gene>
    <name evidence="1" type="ORF">HPB50_006457</name>
</gene>
<sequence>MSSTSLTTLKGSLACLIALLRFYNALAINAAAPTVGKFGFPPDVSLGDEVMENCVVKKGSLGPYRITLLKDGEEIRSGDRVTVSSLSKSSATLRIASLRPEDVGNYTCTASNPHGSDSVTAPLLVHGPPKLHSTGFSSELSIGEDAAATCAVKKGTMGPYVIRWTKDGSEIVSTDRITVSIKATSALLSIDSVQVGDVGNYTCVQELTRK</sequence>
<comment type="caution">
    <text evidence="1">The sequence shown here is derived from an EMBL/GenBank/DDBJ whole genome shotgun (WGS) entry which is preliminary data.</text>
</comment>
<keyword evidence="2" id="KW-1185">Reference proteome</keyword>